<dbReference type="PANTHER" id="PTHR32552:SF68">
    <property type="entry name" value="FERRICHROME OUTER MEMBRANE TRANSPORTER_PHAGE RECEPTOR"/>
    <property type="match status" value="1"/>
</dbReference>
<evidence type="ECO:0000313" key="20">
    <source>
        <dbReference type="Proteomes" id="UP000275180"/>
    </source>
</evidence>
<proteinExistence type="inferred from homology"/>
<keyword evidence="6 14" id="KW-0812">Transmembrane</keyword>
<dbReference type="AlphaFoldDB" id="A0A3M6RVN0"/>
<dbReference type="SUPFAM" id="SSF56935">
    <property type="entry name" value="Porins"/>
    <property type="match status" value="1"/>
</dbReference>
<evidence type="ECO:0000256" key="7">
    <source>
        <dbReference type="ARBA" id="ARBA00022729"/>
    </source>
</evidence>
<evidence type="ECO:0000256" key="8">
    <source>
        <dbReference type="ARBA" id="ARBA00023004"/>
    </source>
</evidence>
<keyword evidence="3 14" id="KW-0813">Transport</keyword>
<dbReference type="EMBL" id="RDQJ01000001">
    <property type="protein sequence ID" value="RMX19044.1"/>
    <property type="molecule type" value="Genomic_DNA"/>
</dbReference>
<protein>
    <submittedName>
        <fullName evidence="19">TonB-dependent siderophore receptor</fullName>
    </submittedName>
</protein>
<evidence type="ECO:0000256" key="3">
    <source>
        <dbReference type="ARBA" id="ARBA00022448"/>
    </source>
</evidence>
<keyword evidence="10 15" id="KW-0798">TonB box</keyword>
<dbReference type="Gene3D" id="2.40.170.20">
    <property type="entry name" value="TonB-dependent receptor, beta-barrel domain"/>
    <property type="match status" value="1"/>
</dbReference>
<dbReference type="FunFam" id="2.170.130.10:FF:000001">
    <property type="entry name" value="Catecholate siderophore TonB-dependent receptor"/>
    <property type="match status" value="1"/>
</dbReference>
<organism evidence="19 20">
    <name type="scientific">Vandammella animalimorsus</name>
    <dbReference type="NCBI Taxonomy" id="2029117"/>
    <lineage>
        <taxon>Bacteria</taxon>
        <taxon>Pseudomonadati</taxon>
        <taxon>Pseudomonadota</taxon>
        <taxon>Betaproteobacteria</taxon>
        <taxon>Burkholderiales</taxon>
        <taxon>Comamonadaceae</taxon>
        <taxon>Vandammella</taxon>
    </lineage>
</organism>
<keyword evidence="5" id="KW-0410">Iron transport</keyword>
<dbReference type="PROSITE" id="PS52016">
    <property type="entry name" value="TONB_DEPENDENT_REC_3"/>
    <property type="match status" value="1"/>
</dbReference>
<comment type="subcellular location">
    <subcellularLocation>
        <location evidence="1 14">Cell outer membrane</location>
        <topology evidence="1 14">Multi-pass membrane protein</topology>
    </subcellularLocation>
</comment>
<evidence type="ECO:0000256" key="10">
    <source>
        <dbReference type="ARBA" id="ARBA00023077"/>
    </source>
</evidence>
<dbReference type="InterPro" id="IPR010105">
    <property type="entry name" value="TonB_sidphr_rcpt"/>
</dbReference>
<evidence type="ECO:0000256" key="6">
    <source>
        <dbReference type="ARBA" id="ARBA00022692"/>
    </source>
</evidence>
<dbReference type="InterPro" id="IPR039426">
    <property type="entry name" value="TonB-dep_rcpt-like"/>
</dbReference>
<dbReference type="GO" id="GO:0009279">
    <property type="term" value="C:cell outer membrane"/>
    <property type="evidence" value="ECO:0007669"/>
    <property type="project" value="UniProtKB-SubCell"/>
</dbReference>
<dbReference type="InterPro" id="IPR012910">
    <property type="entry name" value="Plug_dom"/>
</dbReference>
<evidence type="ECO:0000313" key="19">
    <source>
        <dbReference type="EMBL" id="RMX19044.1"/>
    </source>
</evidence>
<evidence type="ECO:0000256" key="14">
    <source>
        <dbReference type="PROSITE-ProRule" id="PRU01360"/>
    </source>
</evidence>
<dbReference type="CDD" id="cd01347">
    <property type="entry name" value="ligand_gated_channel"/>
    <property type="match status" value="1"/>
</dbReference>
<comment type="similarity">
    <text evidence="2 14 15">Belongs to the TonB-dependent receptor family.</text>
</comment>
<dbReference type="InterPro" id="IPR000531">
    <property type="entry name" value="Beta-barrel_TonB"/>
</dbReference>
<dbReference type="NCBIfam" id="TIGR01783">
    <property type="entry name" value="TonB-siderophor"/>
    <property type="match status" value="1"/>
</dbReference>
<evidence type="ECO:0000256" key="15">
    <source>
        <dbReference type="RuleBase" id="RU003357"/>
    </source>
</evidence>
<sequence length="1166" mass="127269">MAVAGQRRGLGHVQLGALQRLPGQAQAPPALVFEHALAMHELEVALQRGHAHVMVLGDGLQAPVVGRAAVEQLAHLLHLPPPRCADAQRLGRLARLGQRQRGCRIGRSGRGFFTAGLGQLVQGLQHVAAQHLEGPLQVQRLQLRAQAGRLQQTAQQLVHLRRRAPLRLPQVAARELMHGLHHGRVPLLLGGQLFKPLRRQAQADGGLAPGRRGAARELLGPLQRHGMGLGRLARPLRRAHQQALPPIADIGLALHHPGHAQPRLELQLHLLRVVVIAHIHQVQRSPLGHGMGLHAPAQRKGLVLHAAAQPVMAAREPTLRVQLGQRDQGQIRVGSIHGSCRLRKGFCISLKVGQWGAISTIRMRNAIKFNRLAMIEGFLGHCQAVSMRPFLCFMKHAIFTPRPPHLPLQRPVYHLVATRWPSALLPLALACALGCLAGAAQAQPAAARNAATDEQRSQTAAPSAQAAPAAVEELAPVTVTSTSEEWQSPPGYVARRSATATKTDTRLADTPASISTITRAQMDDQAAASVAQALRYTPGVLSEARVSPRYDSVFLRGFGGFGQTANYVGYLDGLRLPRGLSYLIAGIDPWALERIDVVRGPNSVLYGQVNPGGLVNQISRRPVFEPVRDVRLRLGSHSLRELAADLGGSADAQGRWAWRITALARDASSASGLPERRYLLAPALSWRPAASTQLSLQAWIQRDPKSGNYNGLPGVGTLLPHPLGRIPYDFQTAEPSYERFDRDQNALTWRLEHSFSEHFSLQHQGRWLSADSRFRNVSAALADPARSILMRQASAADETLRGINTDTQLRWRLRSGDVRHTLLAGLDWQRSTAQRQLGIGRPGMPLDFLAPRYGLTIETPAFSSDSQRRQSQTGLYLQDQLEWGPWLAQLGLRHDRASHRDRIAQLAAGRTAIHRQSDRKSSVNASLMYRMASGLSLYASYATSFEPTTAINLHGDPFKPGTARQIELGAKYQPAGQPWLLSAAAFELTRRNVLTKDPTPGAPSNKQIQTGEVKVRGLEFEGRAELGRSLSAIGALTWLDPEVTRSHIPGEQGRQPVGVPRTSASAWLDWRLLQGQLGLSLGARHIGSTWATVDNRLRVPGQTLLDAGLRYELSHLSAQLQGMQLALNVSNLTDKRYLASCAPGGRGLGCFAGPGRQWTASLRYQW</sequence>
<evidence type="ECO:0000256" key="11">
    <source>
        <dbReference type="ARBA" id="ARBA00023136"/>
    </source>
</evidence>
<keyword evidence="13 14" id="KW-0998">Cell outer membrane</keyword>
<reference evidence="19 20" key="1">
    <citation type="submission" date="2018-10" db="EMBL/GenBank/DDBJ databases">
        <title>Comamonadaceae CDC group NO-1 genome sequencing and assembly.</title>
        <authorList>
            <person name="Bernier A.-M."/>
            <person name="Bernard K."/>
        </authorList>
    </citation>
    <scope>NUCLEOTIDE SEQUENCE [LARGE SCALE GENOMIC DNA]</scope>
    <source>
        <strain evidence="19 20">NML180582</strain>
    </source>
</reference>
<keyword evidence="4 14" id="KW-1134">Transmembrane beta strand</keyword>
<evidence type="ECO:0000256" key="16">
    <source>
        <dbReference type="SAM" id="MobiDB-lite"/>
    </source>
</evidence>
<feature type="region of interest" description="Disordered" evidence="16">
    <location>
        <begin position="448"/>
        <end position="467"/>
    </location>
</feature>
<dbReference type="Gene3D" id="2.170.130.10">
    <property type="entry name" value="TonB-dependent receptor, plug domain"/>
    <property type="match status" value="1"/>
</dbReference>
<evidence type="ECO:0000256" key="12">
    <source>
        <dbReference type="ARBA" id="ARBA00023170"/>
    </source>
</evidence>
<keyword evidence="8" id="KW-0408">Iron</keyword>
<evidence type="ECO:0000256" key="1">
    <source>
        <dbReference type="ARBA" id="ARBA00004571"/>
    </source>
</evidence>
<gene>
    <name evidence="19" type="ORF">EBQ34_01455</name>
</gene>
<evidence type="ECO:0000256" key="5">
    <source>
        <dbReference type="ARBA" id="ARBA00022496"/>
    </source>
</evidence>
<dbReference type="InterPro" id="IPR037066">
    <property type="entry name" value="Plug_dom_sf"/>
</dbReference>
<feature type="compositionally biased region" description="Low complexity" evidence="16">
    <location>
        <begin position="457"/>
        <end position="467"/>
    </location>
</feature>
<keyword evidence="7" id="KW-0732">Signal</keyword>
<comment type="caution">
    <text evidence="19">The sequence shown here is derived from an EMBL/GenBank/DDBJ whole genome shotgun (WGS) entry which is preliminary data.</text>
</comment>
<feature type="domain" description="TonB-dependent receptor-like beta-barrel" evidence="17">
    <location>
        <begin position="707"/>
        <end position="1132"/>
    </location>
</feature>
<evidence type="ECO:0000256" key="9">
    <source>
        <dbReference type="ARBA" id="ARBA00023065"/>
    </source>
</evidence>
<dbReference type="GO" id="GO:0015891">
    <property type="term" value="P:siderophore transport"/>
    <property type="evidence" value="ECO:0007669"/>
    <property type="project" value="InterPro"/>
</dbReference>
<dbReference type="Pfam" id="PF07715">
    <property type="entry name" value="Plug"/>
    <property type="match status" value="1"/>
</dbReference>
<keyword evidence="12 19" id="KW-0675">Receptor</keyword>
<evidence type="ECO:0000256" key="2">
    <source>
        <dbReference type="ARBA" id="ARBA00009810"/>
    </source>
</evidence>
<dbReference type="Proteomes" id="UP000275180">
    <property type="component" value="Unassembled WGS sequence"/>
</dbReference>
<evidence type="ECO:0000256" key="4">
    <source>
        <dbReference type="ARBA" id="ARBA00022452"/>
    </source>
</evidence>
<evidence type="ECO:0000259" key="18">
    <source>
        <dbReference type="Pfam" id="PF07715"/>
    </source>
</evidence>
<name>A0A3M6RVN0_9BURK</name>
<dbReference type="Pfam" id="PF00593">
    <property type="entry name" value="TonB_dep_Rec_b-barrel"/>
    <property type="match status" value="1"/>
</dbReference>
<evidence type="ECO:0000259" key="17">
    <source>
        <dbReference type="Pfam" id="PF00593"/>
    </source>
</evidence>
<dbReference type="InterPro" id="IPR036942">
    <property type="entry name" value="Beta-barrel_TonB_sf"/>
</dbReference>
<evidence type="ECO:0000256" key="13">
    <source>
        <dbReference type="ARBA" id="ARBA00023237"/>
    </source>
</evidence>
<dbReference type="GO" id="GO:0038023">
    <property type="term" value="F:signaling receptor activity"/>
    <property type="evidence" value="ECO:0007669"/>
    <property type="project" value="InterPro"/>
</dbReference>
<keyword evidence="11 14" id="KW-0472">Membrane</keyword>
<dbReference type="GO" id="GO:0015344">
    <property type="term" value="F:siderophore uptake transmembrane transporter activity"/>
    <property type="evidence" value="ECO:0007669"/>
    <property type="project" value="TreeGrafter"/>
</dbReference>
<dbReference type="PANTHER" id="PTHR32552">
    <property type="entry name" value="FERRICHROME IRON RECEPTOR-RELATED"/>
    <property type="match status" value="1"/>
</dbReference>
<accession>A0A3M6RVN0</accession>
<keyword evidence="9" id="KW-0406">Ion transport</keyword>
<feature type="domain" description="TonB-dependent receptor plug" evidence="18">
    <location>
        <begin position="507"/>
        <end position="613"/>
    </location>
</feature>